<name>A0A484NC52_9ASTE</name>
<organism evidence="1 2">
    <name type="scientific">Cuscuta campestris</name>
    <dbReference type="NCBI Taxonomy" id="132261"/>
    <lineage>
        <taxon>Eukaryota</taxon>
        <taxon>Viridiplantae</taxon>
        <taxon>Streptophyta</taxon>
        <taxon>Embryophyta</taxon>
        <taxon>Tracheophyta</taxon>
        <taxon>Spermatophyta</taxon>
        <taxon>Magnoliopsida</taxon>
        <taxon>eudicotyledons</taxon>
        <taxon>Gunneridae</taxon>
        <taxon>Pentapetalae</taxon>
        <taxon>asterids</taxon>
        <taxon>lamiids</taxon>
        <taxon>Solanales</taxon>
        <taxon>Convolvulaceae</taxon>
        <taxon>Cuscuteae</taxon>
        <taxon>Cuscuta</taxon>
        <taxon>Cuscuta subgen. Grammica</taxon>
        <taxon>Cuscuta sect. Cleistogrammica</taxon>
    </lineage>
</organism>
<protein>
    <submittedName>
        <fullName evidence="1">Uncharacterized protein</fullName>
    </submittedName>
</protein>
<dbReference type="EMBL" id="OOIL02006606">
    <property type="protein sequence ID" value="VFQ98650.1"/>
    <property type="molecule type" value="Genomic_DNA"/>
</dbReference>
<gene>
    <name evidence="1" type="ORF">CCAM_LOCUS40426</name>
</gene>
<dbReference type="Proteomes" id="UP000595140">
    <property type="component" value="Unassembled WGS sequence"/>
</dbReference>
<keyword evidence="2" id="KW-1185">Reference proteome</keyword>
<proteinExistence type="predicted"/>
<reference evidence="1 2" key="1">
    <citation type="submission" date="2018-04" db="EMBL/GenBank/DDBJ databases">
        <authorList>
            <person name="Vogel A."/>
        </authorList>
    </citation>
    <scope>NUCLEOTIDE SEQUENCE [LARGE SCALE GENOMIC DNA]</scope>
</reference>
<evidence type="ECO:0000313" key="1">
    <source>
        <dbReference type="EMBL" id="VFQ98650.1"/>
    </source>
</evidence>
<evidence type="ECO:0000313" key="2">
    <source>
        <dbReference type="Proteomes" id="UP000595140"/>
    </source>
</evidence>
<sequence length="111" mass="12173">MVPGQETSGHLTELMFSWIFAATCRPMHSVQYECRQELLLNISPPGFQSIQISQNATEDSPASDCSPGVWVFVSEVLDAAIETRTEDIRASCICSSSAYFSSETGKIWSSS</sequence>
<dbReference type="AlphaFoldDB" id="A0A484NC52"/>
<accession>A0A484NC52</accession>